<sequence>MVLNKLCIKKRKMMRSIILALCLLFASSACVVTFAQKTKSVEEKAQKMVEKLDSLLGLTQEQKDKILVIYSKPKDQRGKVDAQLKEILTVEQYKKYQDNKAVEKAKKGEGKTGNKQEKKGGNKNKEKTK</sequence>
<feature type="signal peptide" evidence="2">
    <location>
        <begin position="1"/>
        <end position="31"/>
    </location>
</feature>
<evidence type="ECO:0000313" key="3">
    <source>
        <dbReference type="EMBL" id="KAA4624251.1"/>
    </source>
</evidence>
<name>A0A6A1BWP7_BACOV</name>
<feature type="region of interest" description="Disordered" evidence="1">
    <location>
        <begin position="101"/>
        <end position="129"/>
    </location>
</feature>
<dbReference type="PROSITE" id="PS51257">
    <property type="entry name" value="PROKAR_LIPOPROTEIN"/>
    <property type="match status" value="1"/>
</dbReference>
<keyword evidence="2" id="KW-0732">Signal</keyword>
<gene>
    <name evidence="4" type="ORF">F3B52_17605</name>
    <name evidence="3" type="ORF">F3B90_17300</name>
</gene>
<dbReference type="AlphaFoldDB" id="A0A6A1BWP7"/>
<accession>A0A6A1BWP7</accession>
<evidence type="ECO:0000256" key="1">
    <source>
        <dbReference type="SAM" id="MobiDB-lite"/>
    </source>
</evidence>
<proteinExistence type="predicted"/>
<dbReference type="Proteomes" id="UP000424805">
    <property type="component" value="Unassembled WGS sequence"/>
</dbReference>
<reference evidence="4 5" key="1">
    <citation type="journal article" date="2019" name="Nat. Med.">
        <title>A library of human gut bacterial isolates paired with longitudinal multiomics data enables mechanistic microbiome research.</title>
        <authorList>
            <person name="Poyet M."/>
            <person name="Groussin M."/>
            <person name="Gibbons S.M."/>
            <person name="Avila-Pacheco J."/>
            <person name="Jiang X."/>
            <person name="Kearney S.M."/>
            <person name="Perrotta A.R."/>
            <person name="Berdy B."/>
            <person name="Zhao S."/>
            <person name="Lieberman T.D."/>
            <person name="Swanson P.K."/>
            <person name="Smith M."/>
            <person name="Roesemann S."/>
            <person name="Alexander J.E."/>
            <person name="Rich S.A."/>
            <person name="Livny J."/>
            <person name="Vlamakis H."/>
            <person name="Clish C."/>
            <person name="Bullock K."/>
            <person name="Deik A."/>
            <person name="Scott J."/>
            <person name="Pierce K.A."/>
            <person name="Xavier R.J."/>
            <person name="Alm E.J."/>
        </authorList>
    </citation>
    <scope>NUCLEOTIDE SEQUENCE</scope>
    <source>
        <strain evidence="3 5">BIOML-A15</strain>
        <strain evidence="4">BIOML-A16</strain>
    </source>
</reference>
<dbReference type="EMBL" id="VWFQ01000017">
    <property type="protein sequence ID" value="KAA4636430.1"/>
    <property type="molecule type" value="Genomic_DNA"/>
</dbReference>
<evidence type="ECO:0000256" key="2">
    <source>
        <dbReference type="SAM" id="SignalP"/>
    </source>
</evidence>
<evidence type="ECO:0008006" key="6">
    <source>
        <dbReference type="Google" id="ProtNLM"/>
    </source>
</evidence>
<protein>
    <recommendedName>
        <fullName evidence="6">DUF4890 domain-containing protein</fullName>
    </recommendedName>
</protein>
<dbReference type="EMBL" id="VWFP01000018">
    <property type="protein sequence ID" value="KAA4624251.1"/>
    <property type="molecule type" value="Genomic_DNA"/>
</dbReference>
<comment type="caution">
    <text evidence="4">The sequence shown here is derived from an EMBL/GenBank/DDBJ whole genome shotgun (WGS) entry which is preliminary data.</text>
</comment>
<feature type="chain" id="PRO_5036163108" description="DUF4890 domain-containing protein" evidence="2">
    <location>
        <begin position="32"/>
        <end position="129"/>
    </location>
</feature>
<organism evidence="4">
    <name type="scientific">Bacteroides ovatus</name>
    <dbReference type="NCBI Taxonomy" id="28116"/>
    <lineage>
        <taxon>Bacteria</taxon>
        <taxon>Pseudomonadati</taxon>
        <taxon>Bacteroidota</taxon>
        <taxon>Bacteroidia</taxon>
        <taxon>Bacteroidales</taxon>
        <taxon>Bacteroidaceae</taxon>
        <taxon>Bacteroides</taxon>
    </lineage>
</organism>
<evidence type="ECO:0000313" key="5">
    <source>
        <dbReference type="Proteomes" id="UP000424805"/>
    </source>
</evidence>
<evidence type="ECO:0000313" key="4">
    <source>
        <dbReference type="EMBL" id="KAA4636430.1"/>
    </source>
</evidence>